<dbReference type="Pfam" id="PF09981">
    <property type="entry name" value="DUF2218"/>
    <property type="match status" value="1"/>
</dbReference>
<evidence type="ECO:0000313" key="3">
    <source>
        <dbReference type="EMBL" id="TPW28954.1"/>
    </source>
</evidence>
<dbReference type="Gene3D" id="2.40.30.10">
    <property type="entry name" value="Translation factors"/>
    <property type="match status" value="1"/>
</dbReference>
<dbReference type="Pfam" id="PF08021">
    <property type="entry name" value="FAD_binding_9"/>
    <property type="match status" value="1"/>
</dbReference>
<proteinExistence type="inferred from homology"/>
<dbReference type="EMBL" id="VHLH01000013">
    <property type="protein sequence ID" value="TPW28954.1"/>
    <property type="molecule type" value="Genomic_DNA"/>
</dbReference>
<comment type="similarity">
    <text evidence="1">Belongs to the SIP oxidoreductase family.</text>
</comment>
<feature type="domain" description="FAD-binding FR-type" evidence="2">
    <location>
        <begin position="136"/>
        <end position="260"/>
    </location>
</feature>
<dbReference type="PROSITE" id="PS51384">
    <property type="entry name" value="FAD_FR"/>
    <property type="match status" value="1"/>
</dbReference>
<dbReference type="Gene3D" id="3.30.310.50">
    <property type="entry name" value="Alpha-D-phosphohexomutase, C-terminal domain"/>
    <property type="match status" value="1"/>
</dbReference>
<evidence type="ECO:0000313" key="4">
    <source>
        <dbReference type="Proteomes" id="UP000320314"/>
    </source>
</evidence>
<dbReference type="InterPro" id="IPR014543">
    <property type="entry name" value="UCP028291"/>
</dbReference>
<evidence type="ECO:0000256" key="1">
    <source>
        <dbReference type="ARBA" id="ARBA00035644"/>
    </source>
</evidence>
<dbReference type="PANTHER" id="PTHR30157:SF0">
    <property type="entry name" value="NADPH-DEPENDENT FERRIC-CHELATE REDUCTASE"/>
    <property type="match status" value="1"/>
</dbReference>
<dbReference type="Proteomes" id="UP000320314">
    <property type="component" value="Unassembled WGS sequence"/>
</dbReference>
<dbReference type="PANTHER" id="PTHR30157">
    <property type="entry name" value="FERRIC REDUCTASE, NADPH-DEPENDENT"/>
    <property type="match status" value="1"/>
</dbReference>
<reference evidence="3 4" key="1">
    <citation type="submission" date="2019-06" db="EMBL/GenBank/DDBJ databases">
        <authorList>
            <person name="Li M."/>
        </authorList>
    </citation>
    <scope>NUCLEOTIDE SEQUENCE [LARGE SCALE GENOMIC DNA]</scope>
    <source>
        <strain evidence="3 4">BGMRC6574</strain>
    </source>
</reference>
<dbReference type="SUPFAM" id="SSF63380">
    <property type="entry name" value="Riboflavin synthase domain-like"/>
    <property type="match status" value="1"/>
</dbReference>
<dbReference type="InterPro" id="IPR017927">
    <property type="entry name" value="FAD-bd_FR_type"/>
</dbReference>
<name>A0A506U7A2_9HYPH</name>
<dbReference type="InterPro" id="IPR039374">
    <property type="entry name" value="SIP_fam"/>
</dbReference>
<evidence type="ECO:0000259" key="2">
    <source>
        <dbReference type="PROSITE" id="PS51384"/>
    </source>
</evidence>
<protein>
    <submittedName>
        <fullName evidence="3">Siderophore-interacting protein</fullName>
    </submittedName>
</protein>
<dbReference type="InterPro" id="IPR017938">
    <property type="entry name" value="Riboflavin_synthase-like_b-brl"/>
</dbReference>
<accession>A0A506U7A2</accession>
<dbReference type="GO" id="GO:0016491">
    <property type="term" value="F:oxidoreductase activity"/>
    <property type="evidence" value="ECO:0007669"/>
    <property type="project" value="InterPro"/>
</dbReference>
<keyword evidence="4" id="KW-1185">Reference proteome</keyword>
<dbReference type="OrthoDB" id="9814826at2"/>
<dbReference type="InterPro" id="IPR007037">
    <property type="entry name" value="SIP_rossman_dom"/>
</dbReference>
<dbReference type="Gene3D" id="3.40.50.80">
    <property type="entry name" value="Nucleotide-binding domain of ferredoxin-NADP reductase (FNR) module"/>
    <property type="match status" value="1"/>
</dbReference>
<dbReference type="Pfam" id="PF04954">
    <property type="entry name" value="SIP"/>
    <property type="match status" value="1"/>
</dbReference>
<dbReference type="InterPro" id="IPR039261">
    <property type="entry name" value="FNR_nucleotide-bd"/>
</dbReference>
<gene>
    <name evidence="3" type="ORF">FJU11_08195</name>
</gene>
<organism evidence="3 4">
    <name type="scientific">Pararhizobium mangrovi</name>
    <dbReference type="NCBI Taxonomy" id="2590452"/>
    <lineage>
        <taxon>Bacteria</taxon>
        <taxon>Pseudomonadati</taxon>
        <taxon>Pseudomonadota</taxon>
        <taxon>Alphaproteobacteria</taxon>
        <taxon>Hyphomicrobiales</taxon>
        <taxon>Rhizobiaceae</taxon>
        <taxon>Rhizobium/Agrobacterium group</taxon>
        <taxon>Pararhizobium</taxon>
    </lineage>
</organism>
<sequence>MALRRVSNATGRAVFTSMSAALRKANWDEAGMSMLVSKTSVRLAESGHYMTALADHLGEHGLEVTREADAIHLSNGQAAARLTAGRGNLDMTARAGEESSLEALKYMLASHLGPMARDEGPEIVWHGAGAALPDLPNFRALTVRAIRDVTPRMRRITLSGNDLFRFDTTASLHVKLLLPQAGGTVRWPRLGADGLVDWGPPETSAVIRRYTLRRVDPMVGEIDIDFVRHADAGPGSRFAEEARPGDTLGLMGPGGGSAPRAGWNLFVGDETALPAIARLVEAMPDDAKGHALIEVEDPGERQTLRAPAGVKLEWLCRSDRAGSLLERSAQIDFPDRPDIFAWAAAEFAEFRSIRVDWRRRRGLSKDRHQAVAYWRRGWDK</sequence>
<comment type="caution">
    <text evidence="3">The sequence shown here is derived from an EMBL/GenBank/DDBJ whole genome shotgun (WGS) entry which is preliminary data.</text>
</comment>
<dbReference type="InterPro" id="IPR013113">
    <property type="entry name" value="SIP_FAD-bd"/>
</dbReference>
<dbReference type="CDD" id="cd06193">
    <property type="entry name" value="siderophore_interacting"/>
    <property type="match status" value="1"/>
</dbReference>
<dbReference type="AlphaFoldDB" id="A0A506U7A2"/>